<name>A0A314YIH4_PRUYE</name>
<dbReference type="EMBL" id="PJQY01000997">
    <property type="protein sequence ID" value="PQQ06157.1"/>
    <property type="molecule type" value="Genomic_DNA"/>
</dbReference>
<gene>
    <name evidence="1" type="ORF">Pyn_02846</name>
</gene>
<keyword evidence="2" id="KW-1185">Reference proteome</keyword>
<protein>
    <submittedName>
        <fullName evidence="1">Uncharacterized protein</fullName>
    </submittedName>
</protein>
<evidence type="ECO:0000313" key="2">
    <source>
        <dbReference type="Proteomes" id="UP000250321"/>
    </source>
</evidence>
<comment type="caution">
    <text evidence="1">The sequence shown here is derived from an EMBL/GenBank/DDBJ whole genome shotgun (WGS) entry which is preliminary data.</text>
</comment>
<dbReference type="Proteomes" id="UP000250321">
    <property type="component" value="Unassembled WGS sequence"/>
</dbReference>
<dbReference type="AlphaFoldDB" id="A0A314YIH4"/>
<accession>A0A314YIH4</accession>
<reference evidence="1 2" key="1">
    <citation type="submission" date="2018-02" db="EMBL/GenBank/DDBJ databases">
        <title>Draft genome of wild Prunus yedoensis var. nudiflora.</title>
        <authorList>
            <person name="Baek S."/>
            <person name="Kim J.-H."/>
            <person name="Choi K."/>
            <person name="Kim G.-B."/>
            <person name="Cho A."/>
            <person name="Jang H."/>
            <person name="Shin C.-H."/>
            <person name="Yu H.-J."/>
            <person name="Mun J.-H."/>
        </authorList>
    </citation>
    <scope>NUCLEOTIDE SEQUENCE [LARGE SCALE GENOMIC DNA]</scope>
    <source>
        <strain evidence="2">cv. Jeju island</strain>
        <tissue evidence="1">Leaf</tissue>
    </source>
</reference>
<sequence>MEVVGAGDARSSVMTPQLPLTIDCRHHLKGGGSGVVVDRRQRSGEAPVMGIPHYVIFKRDTKCDFPPIITQKVIVSSSTS</sequence>
<proteinExistence type="predicted"/>
<evidence type="ECO:0000313" key="1">
    <source>
        <dbReference type="EMBL" id="PQQ06157.1"/>
    </source>
</evidence>
<organism evidence="1 2">
    <name type="scientific">Prunus yedoensis var. nudiflora</name>
    <dbReference type="NCBI Taxonomy" id="2094558"/>
    <lineage>
        <taxon>Eukaryota</taxon>
        <taxon>Viridiplantae</taxon>
        <taxon>Streptophyta</taxon>
        <taxon>Embryophyta</taxon>
        <taxon>Tracheophyta</taxon>
        <taxon>Spermatophyta</taxon>
        <taxon>Magnoliopsida</taxon>
        <taxon>eudicotyledons</taxon>
        <taxon>Gunneridae</taxon>
        <taxon>Pentapetalae</taxon>
        <taxon>rosids</taxon>
        <taxon>fabids</taxon>
        <taxon>Rosales</taxon>
        <taxon>Rosaceae</taxon>
        <taxon>Amygdaloideae</taxon>
        <taxon>Amygdaleae</taxon>
        <taxon>Prunus</taxon>
    </lineage>
</organism>